<comment type="caution">
    <text evidence="2">The sequence shown here is derived from an EMBL/GenBank/DDBJ whole genome shotgun (WGS) entry which is preliminary data.</text>
</comment>
<proteinExistence type="predicted"/>
<keyword evidence="1" id="KW-0472">Membrane</keyword>
<keyword evidence="1" id="KW-0812">Transmembrane</keyword>
<organism evidence="2">
    <name type="scientific">marine sediment metagenome</name>
    <dbReference type="NCBI Taxonomy" id="412755"/>
    <lineage>
        <taxon>unclassified sequences</taxon>
        <taxon>metagenomes</taxon>
        <taxon>ecological metagenomes</taxon>
    </lineage>
</organism>
<gene>
    <name evidence="2" type="ORF">LCGC14_2747460</name>
</gene>
<sequence>MILIWYRSHSGGVSSSILMMVSYPALKSRQITSGAPSISTCLHEDFFGFSHASAEASFRAWAASFARTTTPRRTSYPPQRWLVPPLGLSSYILIDFLFLAVGIRSV</sequence>
<reference evidence="2" key="1">
    <citation type="journal article" date="2015" name="Nature">
        <title>Complex archaea that bridge the gap between prokaryotes and eukaryotes.</title>
        <authorList>
            <person name="Spang A."/>
            <person name="Saw J.H."/>
            <person name="Jorgensen S.L."/>
            <person name="Zaremba-Niedzwiedzka K."/>
            <person name="Martijn J."/>
            <person name="Lind A.E."/>
            <person name="van Eijk R."/>
            <person name="Schleper C."/>
            <person name="Guy L."/>
            <person name="Ettema T.J."/>
        </authorList>
    </citation>
    <scope>NUCLEOTIDE SEQUENCE</scope>
</reference>
<feature type="transmembrane region" description="Helical" evidence="1">
    <location>
        <begin position="81"/>
        <end position="103"/>
    </location>
</feature>
<name>A0A0F8ZPS3_9ZZZZ</name>
<accession>A0A0F8ZPS3</accession>
<evidence type="ECO:0000256" key="1">
    <source>
        <dbReference type="SAM" id="Phobius"/>
    </source>
</evidence>
<keyword evidence="1" id="KW-1133">Transmembrane helix</keyword>
<dbReference type="AlphaFoldDB" id="A0A0F8ZPS3"/>
<evidence type="ECO:0000313" key="2">
    <source>
        <dbReference type="EMBL" id="KKK88015.1"/>
    </source>
</evidence>
<dbReference type="EMBL" id="LAZR01050146">
    <property type="protein sequence ID" value="KKK88015.1"/>
    <property type="molecule type" value="Genomic_DNA"/>
</dbReference>
<protein>
    <submittedName>
        <fullName evidence="2">Uncharacterized protein</fullName>
    </submittedName>
</protein>